<comment type="caution">
    <text evidence="2">The sequence shown here is derived from an EMBL/GenBank/DDBJ whole genome shotgun (WGS) entry which is preliminary data.</text>
</comment>
<dbReference type="Proteomes" id="UP000620104">
    <property type="component" value="Unassembled WGS sequence"/>
</dbReference>
<feature type="compositionally biased region" description="Low complexity" evidence="1">
    <location>
        <begin position="50"/>
        <end position="59"/>
    </location>
</feature>
<sequence>MLTAAPESADRSPEQMSKGVPNADNLLHPKRTQFAMGRDSPRNSGKYSETSKTSTRRTTPSCEATYNQGASLQSRTGADLEQEGKSGN</sequence>
<feature type="compositionally biased region" description="Polar residues" evidence="1">
    <location>
        <begin position="60"/>
        <end position="76"/>
    </location>
</feature>
<keyword evidence="3" id="KW-1185">Reference proteome</keyword>
<evidence type="ECO:0000256" key="1">
    <source>
        <dbReference type="SAM" id="MobiDB-lite"/>
    </source>
</evidence>
<dbReference type="AlphaFoldDB" id="A0A8H3TX84"/>
<evidence type="ECO:0000313" key="2">
    <source>
        <dbReference type="EMBL" id="GHJ88807.1"/>
    </source>
</evidence>
<proteinExistence type="predicted"/>
<gene>
    <name evidence="2" type="ORF">NliqN6_5209</name>
</gene>
<dbReference type="EMBL" id="BLZA01000032">
    <property type="protein sequence ID" value="GHJ88807.1"/>
    <property type="molecule type" value="Genomic_DNA"/>
</dbReference>
<name>A0A8H3TX84_9TREE</name>
<protein>
    <submittedName>
        <fullName evidence="2">Uncharacterized protein</fullName>
    </submittedName>
</protein>
<reference evidence="2" key="1">
    <citation type="submission" date="2020-07" db="EMBL/GenBank/DDBJ databases">
        <title>Draft Genome Sequence of a Deep-Sea Yeast, Naganishia (Cryptococcus) liquefaciens strain N6.</title>
        <authorList>
            <person name="Han Y.W."/>
            <person name="Kajitani R."/>
            <person name="Morimoto H."/>
            <person name="Parhat M."/>
            <person name="Tsubouchi H."/>
            <person name="Bakenova O."/>
            <person name="Ogata M."/>
            <person name="Argunhan B."/>
            <person name="Aoki R."/>
            <person name="Kajiwara S."/>
            <person name="Itoh T."/>
            <person name="Iwasaki H."/>
        </authorList>
    </citation>
    <scope>NUCLEOTIDE SEQUENCE</scope>
    <source>
        <strain evidence="2">N6</strain>
    </source>
</reference>
<accession>A0A8H3TX84</accession>
<feature type="region of interest" description="Disordered" evidence="1">
    <location>
        <begin position="1"/>
        <end position="88"/>
    </location>
</feature>
<evidence type="ECO:0000313" key="3">
    <source>
        <dbReference type="Proteomes" id="UP000620104"/>
    </source>
</evidence>
<organism evidence="2 3">
    <name type="scientific">Naganishia liquefaciens</name>
    <dbReference type="NCBI Taxonomy" id="104408"/>
    <lineage>
        <taxon>Eukaryota</taxon>
        <taxon>Fungi</taxon>
        <taxon>Dikarya</taxon>
        <taxon>Basidiomycota</taxon>
        <taxon>Agaricomycotina</taxon>
        <taxon>Tremellomycetes</taxon>
        <taxon>Filobasidiales</taxon>
        <taxon>Filobasidiaceae</taxon>
        <taxon>Naganishia</taxon>
    </lineage>
</organism>